<feature type="chain" id="PRO_5012097538" description="Phytase-like domain-containing protein" evidence="1">
    <location>
        <begin position="30"/>
        <end position="343"/>
    </location>
</feature>
<evidence type="ECO:0000256" key="1">
    <source>
        <dbReference type="SAM" id="SignalP"/>
    </source>
</evidence>
<gene>
    <name evidence="3" type="ORF">SAMN02745126_05666</name>
</gene>
<organism evidence="3 4">
    <name type="scientific">Enhydrobacter aerosaccus</name>
    <dbReference type="NCBI Taxonomy" id="225324"/>
    <lineage>
        <taxon>Bacteria</taxon>
        <taxon>Pseudomonadati</taxon>
        <taxon>Pseudomonadota</taxon>
        <taxon>Alphaproteobacteria</taxon>
        <taxon>Hyphomicrobiales</taxon>
        <taxon>Enhydrobacter</taxon>
    </lineage>
</organism>
<dbReference type="InterPro" id="IPR027372">
    <property type="entry name" value="Phytase-like_dom"/>
</dbReference>
<dbReference type="Pfam" id="PF13449">
    <property type="entry name" value="Phytase-like"/>
    <property type="match status" value="1"/>
</dbReference>
<dbReference type="RefSeq" id="WP_170921178.1">
    <property type="nucleotide sequence ID" value="NZ_FUWJ01000012.1"/>
</dbReference>
<keyword evidence="1" id="KW-0732">Signal</keyword>
<evidence type="ECO:0000259" key="2">
    <source>
        <dbReference type="Pfam" id="PF13449"/>
    </source>
</evidence>
<proteinExistence type="predicted"/>
<feature type="domain" description="Phytase-like" evidence="2">
    <location>
        <begin position="79"/>
        <end position="328"/>
    </location>
</feature>
<sequence length="343" mass="37088">MATTRGSAFRLVARPLVFFSLLLAAACIATPPSAPVEAQVLPLEIHARAVPFKLDESAAHRVGRLIWRGGLVLTANSANFGGWSDLYVTPDGRHLSSISDVGGWFTATIDYDKDGNLGGLTDAHIGPLHGLDGKPLVAKAWSDSEGMAHLRDGSWLVSFERHHRIWHYPTLDGVPVPVDGPAEIGRQPDNGGIETLTALDDGTVIAISEEYREQPGSVVGWIGKPSVGGGYAWEKFRYATVPDFHPTAIVRLPDGAFATLERAFDVVRGVRVRVMRFAANQLQAGATVHPEELAFLASPYAVDNLEGISAARGPRGETLLWLISDDNFNPMQQNLLLMFELAP</sequence>
<dbReference type="InterPro" id="IPR014567">
    <property type="entry name" value="UCP031900"/>
</dbReference>
<dbReference type="Proteomes" id="UP000190092">
    <property type="component" value="Unassembled WGS sequence"/>
</dbReference>
<dbReference type="AlphaFoldDB" id="A0A1T4T400"/>
<evidence type="ECO:0000313" key="4">
    <source>
        <dbReference type="Proteomes" id="UP000190092"/>
    </source>
</evidence>
<protein>
    <recommendedName>
        <fullName evidence="2">Phytase-like domain-containing protein</fullName>
    </recommendedName>
</protein>
<dbReference type="PIRSF" id="PIRSF031900">
    <property type="entry name" value="UCP031900"/>
    <property type="match status" value="1"/>
</dbReference>
<keyword evidence="4" id="KW-1185">Reference proteome</keyword>
<evidence type="ECO:0000313" key="3">
    <source>
        <dbReference type="EMBL" id="SKA35250.1"/>
    </source>
</evidence>
<feature type="signal peptide" evidence="1">
    <location>
        <begin position="1"/>
        <end position="29"/>
    </location>
</feature>
<name>A0A1T4T400_9HYPH</name>
<reference evidence="4" key="1">
    <citation type="submission" date="2017-02" db="EMBL/GenBank/DDBJ databases">
        <authorList>
            <person name="Varghese N."/>
            <person name="Submissions S."/>
        </authorList>
    </citation>
    <scope>NUCLEOTIDE SEQUENCE [LARGE SCALE GENOMIC DNA]</scope>
    <source>
        <strain evidence="4">ATCC 27094</strain>
    </source>
</reference>
<dbReference type="EMBL" id="FUWJ01000012">
    <property type="protein sequence ID" value="SKA35250.1"/>
    <property type="molecule type" value="Genomic_DNA"/>
</dbReference>
<dbReference type="PROSITE" id="PS51257">
    <property type="entry name" value="PROKAR_LIPOPROTEIN"/>
    <property type="match status" value="1"/>
</dbReference>
<dbReference type="STRING" id="225324.SAMN02745126_05666"/>
<accession>A0A1T4T400</accession>